<dbReference type="HOGENOM" id="CLU_1736530_0_0_3"/>
<sequence length="150" mass="17294">MPNSDEYTGVRKYEATELAREMNQIVFGLLANAFPLQKDNKGRDNKAKDDKGKGKDKFSRKPRELGRKLHEINKQNGKRLTDGRYVFRGKNFIIESKNARNVRLIRNGQDKPALELRKGFVQANDITRSEAASIHRNHEKTLERTGRDGR</sequence>
<protein>
    <submittedName>
        <fullName evidence="2">Uncharacterized protein</fullName>
    </submittedName>
</protein>
<proteinExistence type="predicted"/>
<feature type="region of interest" description="Disordered" evidence="1">
    <location>
        <begin position="131"/>
        <end position="150"/>
    </location>
</feature>
<organism evidence="2 3">
    <name type="scientific">Acaryochloris marina (strain MBIC 11017)</name>
    <dbReference type="NCBI Taxonomy" id="329726"/>
    <lineage>
        <taxon>Bacteria</taxon>
        <taxon>Bacillati</taxon>
        <taxon>Cyanobacteriota</taxon>
        <taxon>Cyanophyceae</taxon>
        <taxon>Acaryochloridales</taxon>
        <taxon>Acaryochloridaceae</taxon>
        <taxon>Acaryochloris</taxon>
    </lineage>
</organism>
<dbReference type="EMBL" id="CP000842">
    <property type="protein sequence ID" value="ABW32845.1"/>
    <property type="molecule type" value="Genomic_DNA"/>
</dbReference>
<dbReference type="RefSeq" id="WP_012168006.1">
    <property type="nucleotide sequence ID" value="NC_009930.1"/>
</dbReference>
<evidence type="ECO:0000256" key="1">
    <source>
        <dbReference type="SAM" id="MobiDB-lite"/>
    </source>
</evidence>
<evidence type="ECO:0000313" key="2">
    <source>
        <dbReference type="EMBL" id="ABW32845.1"/>
    </source>
</evidence>
<dbReference type="KEGG" id="amr:AM1_E0075"/>
<keyword evidence="2" id="KW-0614">Plasmid</keyword>
<gene>
    <name evidence="2" type="ordered locus">AM1_E0075</name>
</gene>
<dbReference type="AlphaFoldDB" id="A8ZPA9"/>
<dbReference type="Proteomes" id="UP000000268">
    <property type="component" value="Plasmid pREB5"/>
</dbReference>
<accession>A8ZPA9</accession>
<name>A8ZPA9_ACAM1</name>
<evidence type="ECO:0000313" key="3">
    <source>
        <dbReference type="Proteomes" id="UP000000268"/>
    </source>
</evidence>
<geneLocation type="plasmid" evidence="2 3">
    <name>pREB5</name>
</geneLocation>
<keyword evidence="3" id="KW-1185">Reference proteome</keyword>
<feature type="compositionally biased region" description="Basic and acidic residues" evidence="1">
    <location>
        <begin position="139"/>
        <end position="150"/>
    </location>
</feature>
<reference evidence="2 3" key="1">
    <citation type="journal article" date="2008" name="Proc. Natl. Acad. Sci. U.S.A.">
        <title>Niche adaptation and genome expansion in the chlorophyll d-producing cyanobacterium Acaryochloris marina.</title>
        <authorList>
            <person name="Swingley W.D."/>
            <person name="Chen M."/>
            <person name="Cheung P.C."/>
            <person name="Conrad A.L."/>
            <person name="Dejesa L.C."/>
            <person name="Hao J."/>
            <person name="Honchak B.M."/>
            <person name="Karbach L.E."/>
            <person name="Kurdoglu A."/>
            <person name="Lahiri S."/>
            <person name="Mastrian S.D."/>
            <person name="Miyashita H."/>
            <person name="Page L."/>
            <person name="Ramakrishna P."/>
            <person name="Satoh S."/>
            <person name="Sattley W.M."/>
            <person name="Shimada Y."/>
            <person name="Taylor H.L."/>
            <person name="Tomo T."/>
            <person name="Tsuchiya T."/>
            <person name="Wang Z.T."/>
            <person name="Raymond J."/>
            <person name="Mimuro M."/>
            <person name="Blankenship R.E."/>
            <person name="Touchman J.W."/>
        </authorList>
    </citation>
    <scope>NUCLEOTIDE SEQUENCE [LARGE SCALE GENOMIC DNA]</scope>
    <source>
        <strain evidence="3">MBIC 11017</strain>
        <plasmid evidence="3">Plasmid pREB5</plasmid>
    </source>
</reference>
<feature type="region of interest" description="Disordered" evidence="1">
    <location>
        <begin position="38"/>
        <end position="64"/>
    </location>
</feature>